<proteinExistence type="predicted"/>
<evidence type="ECO:0000313" key="1">
    <source>
        <dbReference type="EMBL" id="SNY75011.1"/>
    </source>
</evidence>
<protein>
    <submittedName>
        <fullName evidence="1">Uncharacterized protein</fullName>
    </submittedName>
</protein>
<sequence length="55" mass="6101">MLTPGDYIQHLATISAYLEMPTSLFTRIEQVLPEAVDITADITVHLAQTERTGMP</sequence>
<organism evidence="1 2">
    <name type="scientific">Paractinoplanes atraurantiacus</name>
    <dbReference type="NCBI Taxonomy" id="1036182"/>
    <lineage>
        <taxon>Bacteria</taxon>
        <taxon>Bacillati</taxon>
        <taxon>Actinomycetota</taxon>
        <taxon>Actinomycetes</taxon>
        <taxon>Micromonosporales</taxon>
        <taxon>Micromonosporaceae</taxon>
        <taxon>Paractinoplanes</taxon>
    </lineage>
</organism>
<dbReference type="Proteomes" id="UP000219612">
    <property type="component" value="Unassembled WGS sequence"/>
</dbReference>
<evidence type="ECO:0000313" key="2">
    <source>
        <dbReference type="Proteomes" id="UP000219612"/>
    </source>
</evidence>
<name>A0A285KUW9_9ACTN</name>
<dbReference type="RefSeq" id="WP_179855711.1">
    <property type="nucleotide sequence ID" value="NZ_OBDY01000054.1"/>
</dbReference>
<dbReference type="AlphaFoldDB" id="A0A285KUW9"/>
<accession>A0A285KUW9</accession>
<dbReference type="EMBL" id="OBDY01000054">
    <property type="protein sequence ID" value="SNY75011.1"/>
    <property type="molecule type" value="Genomic_DNA"/>
</dbReference>
<gene>
    <name evidence="1" type="ORF">SAMN05421748_15426</name>
</gene>
<keyword evidence="2" id="KW-1185">Reference proteome</keyword>
<reference evidence="1 2" key="1">
    <citation type="submission" date="2017-09" db="EMBL/GenBank/DDBJ databases">
        <authorList>
            <person name="Ehlers B."/>
            <person name="Leendertz F.H."/>
        </authorList>
    </citation>
    <scope>NUCLEOTIDE SEQUENCE [LARGE SCALE GENOMIC DNA]</scope>
    <source>
        <strain evidence="1 2">CGMCC 4.6857</strain>
    </source>
</reference>